<evidence type="ECO:0000259" key="2">
    <source>
        <dbReference type="Pfam" id="PF11716"/>
    </source>
</evidence>
<keyword evidence="3" id="KW-0670">Pyruvate</keyword>
<comment type="caution">
    <text evidence="3">The sequence shown here is derived from an EMBL/GenBank/DDBJ whole genome shotgun (WGS) entry which is preliminary data.</text>
</comment>
<sequence length="231" mass="25010">MNFLAILSEKLKEFGELLTPGADVNTPVPSCGDWTLYDLVDHVGQGNLWVVTAVAEGRGDLQGEPAPKDPAALRAWYDGTAEAIVEALSVDPETPAWTFTSQLPRTVGFWQRRRAQETLMHLWDAQEALGAAEAFEPDLAADGISEVFELFAPRMIKRGLATEPEVAVRVRATDTGQSWTYGPGTPVAEIAGTASDLLLALWQRKPAKDAAFTWQGNWAAGERVLAGPLVP</sequence>
<dbReference type="RefSeq" id="WP_154785801.1">
    <property type="nucleotide sequence ID" value="NZ_WMBB01000001.1"/>
</dbReference>
<dbReference type="GO" id="GO:0005886">
    <property type="term" value="C:plasma membrane"/>
    <property type="evidence" value="ECO:0007669"/>
    <property type="project" value="TreeGrafter"/>
</dbReference>
<dbReference type="PANTHER" id="PTHR40758:SF1">
    <property type="entry name" value="CONSERVED PROTEIN"/>
    <property type="match status" value="1"/>
</dbReference>
<dbReference type="PANTHER" id="PTHR40758">
    <property type="entry name" value="CONSERVED PROTEIN"/>
    <property type="match status" value="1"/>
</dbReference>
<protein>
    <submittedName>
        <fullName evidence="3">Maleylpyruvate isomerase family mycothiol-dependent enzyme</fullName>
    </submittedName>
</protein>
<dbReference type="GO" id="GO:0016853">
    <property type="term" value="F:isomerase activity"/>
    <property type="evidence" value="ECO:0007669"/>
    <property type="project" value="UniProtKB-KW"/>
</dbReference>
<feature type="domain" description="Mycothiol-dependent maleylpyruvate isomerase metal-binding" evidence="2">
    <location>
        <begin position="7"/>
        <end position="126"/>
    </location>
</feature>
<evidence type="ECO:0000259" key="1">
    <source>
        <dbReference type="Pfam" id="PF07398"/>
    </source>
</evidence>
<dbReference type="InterPro" id="IPR010872">
    <property type="entry name" value="MDMPI_C-term_domain"/>
</dbReference>
<dbReference type="NCBIfam" id="TIGR03083">
    <property type="entry name" value="maleylpyruvate isomerase family mycothiol-dependent enzyme"/>
    <property type="match status" value="1"/>
</dbReference>
<dbReference type="InterPro" id="IPR024344">
    <property type="entry name" value="MDMPI_metal-binding"/>
</dbReference>
<proteinExistence type="predicted"/>
<dbReference type="AlphaFoldDB" id="A0A6I3KQ33"/>
<reference evidence="3 4" key="1">
    <citation type="submission" date="2019-11" db="EMBL/GenBank/DDBJ databases">
        <title>Nocardia sp. nov. CT2-14 isolated from soil.</title>
        <authorList>
            <person name="Kanchanasin P."/>
            <person name="Tanasupawat S."/>
            <person name="Yuki M."/>
            <person name="Kudo T."/>
        </authorList>
    </citation>
    <scope>NUCLEOTIDE SEQUENCE [LARGE SCALE GENOMIC DNA]</scope>
    <source>
        <strain evidence="3 4">CT2-14</strain>
    </source>
</reference>
<feature type="domain" description="MDMPI C-terminal" evidence="1">
    <location>
        <begin position="138"/>
        <end position="213"/>
    </location>
</feature>
<organism evidence="3 4">
    <name type="scientific">Nocardia aurantiaca</name>
    <dbReference type="NCBI Taxonomy" id="2675850"/>
    <lineage>
        <taxon>Bacteria</taxon>
        <taxon>Bacillati</taxon>
        <taxon>Actinomycetota</taxon>
        <taxon>Actinomycetes</taxon>
        <taxon>Mycobacteriales</taxon>
        <taxon>Nocardiaceae</taxon>
        <taxon>Nocardia</taxon>
    </lineage>
</organism>
<accession>A0A6I3KQ33</accession>
<dbReference type="InterPro" id="IPR034660">
    <property type="entry name" value="DinB/YfiT-like"/>
</dbReference>
<dbReference type="EMBL" id="WMBB01000001">
    <property type="protein sequence ID" value="MTE11226.1"/>
    <property type="molecule type" value="Genomic_DNA"/>
</dbReference>
<dbReference type="InterPro" id="IPR017517">
    <property type="entry name" value="Maleyloyr_isom"/>
</dbReference>
<keyword evidence="3" id="KW-0413">Isomerase</keyword>
<dbReference type="GO" id="GO:0046872">
    <property type="term" value="F:metal ion binding"/>
    <property type="evidence" value="ECO:0007669"/>
    <property type="project" value="InterPro"/>
</dbReference>
<name>A0A6I3KQ33_9NOCA</name>
<evidence type="ECO:0000313" key="4">
    <source>
        <dbReference type="Proteomes" id="UP000432464"/>
    </source>
</evidence>
<dbReference type="SUPFAM" id="SSF109854">
    <property type="entry name" value="DinB/YfiT-like putative metalloenzymes"/>
    <property type="match status" value="1"/>
</dbReference>
<gene>
    <name evidence="3" type="ORF">GLP40_00245</name>
</gene>
<evidence type="ECO:0000313" key="3">
    <source>
        <dbReference type="EMBL" id="MTE11226.1"/>
    </source>
</evidence>
<keyword evidence="4" id="KW-1185">Reference proteome</keyword>
<dbReference type="Proteomes" id="UP000432464">
    <property type="component" value="Unassembled WGS sequence"/>
</dbReference>
<dbReference type="Pfam" id="PF07398">
    <property type="entry name" value="MDMPI_C"/>
    <property type="match status" value="1"/>
</dbReference>
<dbReference type="Pfam" id="PF11716">
    <property type="entry name" value="MDMPI_N"/>
    <property type="match status" value="1"/>
</dbReference>